<keyword evidence="2" id="KW-0378">Hydrolase</keyword>
<feature type="binding site" evidence="3">
    <location>
        <position position="8"/>
    </location>
    <ligand>
        <name>a divalent metal cation</name>
        <dbReference type="ChEBI" id="CHEBI:60240"/>
        <label>1</label>
    </ligand>
</feature>
<accession>A0A1F5SKR1</accession>
<dbReference type="InterPro" id="IPR032466">
    <property type="entry name" value="Metal_Hydrolase"/>
</dbReference>
<dbReference type="GO" id="GO:0016788">
    <property type="term" value="F:hydrolase activity, acting on ester bonds"/>
    <property type="evidence" value="ECO:0007669"/>
    <property type="project" value="InterPro"/>
</dbReference>
<dbReference type="CDD" id="cd01310">
    <property type="entry name" value="TatD_DNAse"/>
    <property type="match status" value="1"/>
</dbReference>
<dbReference type="Gene3D" id="3.20.20.140">
    <property type="entry name" value="Metal-dependent hydrolases"/>
    <property type="match status" value="1"/>
</dbReference>
<reference evidence="4 5" key="1">
    <citation type="journal article" date="2016" name="Nat. Commun.">
        <title>Thousands of microbial genomes shed light on interconnected biogeochemical processes in an aquifer system.</title>
        <authorList>
            <person name="Anantharaman K."/>
            <person name="Brown C.T."/>
            <person name="Hug L.A."/>
            <person name="Sharon I."/>
            <person name="Castelle C.J."/>
            <person name="Probst A.J."/>
            <person name="Thomas B.C."/>
            <person name="Singh A."/>
            <person name="Wilkins M.J."/>
            <person name="Karaoz U."/>
            <person name="Brodie E.L."/>
            <person name="Williams K.H."/>
            <person name="Hubbard S.S."/>
            <person name="Banfield J.F."/>
        </authorList>
    </citation>
    <scope>NUCLEOTIDE SEQUENCE [LARGE SCALE GENOMIC DNA]</scope>
</reference>
<sequence length="279" mass="32688">MHIDTHAHINFSAYREDGENIIRDSLHDNVWMVVVGADYKTSKRALDYANRYEKGVYAAVGLHPMHLFQFRAATEDYDFHTRGEEFNYGSYEKLASFPKVVAVGEIGLDYYHMDIGLDAREVKAAQRDVFWQQLLLARTLDIPALIHCRQAHDDMISILKDFRKEHRQLIPVDRPWAVMHCFSGDEDLAWQYFNLGLIISFTGIITFSRQWDDLIRKVPNNKFMIETDCPFLTPEPYRGERNLPVYVKYVAKRIAEIRKAETEKIAEMTTRTARDFFRI</sequence>
<evidence type="ECO:0000313" key="5">
    <source>
        <dbReference type="Proteomes" id="UP000178367"/>
    </source>
</evidence>
<gene>
    <name evidence="4" type="ORF">A2227_04090</name>
</gene>
<name>A0A1F5SKR1_9BACT</name>
<dbReference type="PANTHER" id="PTHR46124:SF2">
    <property type="entry name" value="D-AMINOACYL-TRNA DEACYLASE"/>
    <property type="match status" value="1"/>
</dbReference>
<organism evidence="4 5">
    <name type="scientific">Candidatus Falkowbacteria bacterium RIFOXYA2_FULL_47_19</name>
    <dbReference type="NCBI Taxonomy" id="1797994"/>
    <lineage>
        <taxon>Bacteria</taxon>
        <taxon>Candidatus Falkowiibacteriota</taxon>
    </lineage>
</organism>
<dbReference type="Pfam" id="PF01026">
    <property type="entry name" value="TatD_DNase"/>
    <property type="match status" value="1"/>
</dbReference>
<keyword evidence="1 3" id="KW-0479">Metal-binding</keyword>
<dbReference type="InterPro" id="IPR015991">
    <property type="entry name" value="TatD/YcfH-like"/>
</dbReference>
<dbReference type="Proteomes" id="UP000178367">
    <property type="component" value="Unassembled WGS sequence"/>
</dbReference>
<evidence type="ECO:0000256" key="2">
    <source>
        <dbReference type="ARBA" id="ARBA00022801"/>
    </source>
</evidence>
<dbReference type="GO" id="GO:0046872">
    <property type="term" value="F:metal ion binding"/>
    <property type="evidence" value="ECO:0007669"/>
    <property type="project" value="UniProtKB-KW"/>
</dbReference>
<evidence type="ECO:0008006" key="6">
    <source>
        <dbReference type="Google" id="ProtNLM"/>
    </source>
</evidence>
<dbReference type="EMBL" id="MFGB01000010">
    <property type="protein sequence ID" value="OGF27043.1"/>
    <property type="molecule type" value="Genomic_DNA"/>
</dbReference>
<protein>
    <recommendedName>
        <fullName evidence="6">Hydrolase TatD</fullName>
    </recommendedName>
</protein>
<evidence type="ECO:0000256" key="3">
    <source>
        <dbReference type="PIRSR" id="PIRSR005902-1"/>
    </source>
</evidence>
<proteinExistence type="predicted"/>
<comment type="caution">
    <text evidence="4">The sequence shown here is derived from an EMBL/GenBank/DDBJ whole genome shotgun (WGS) entry which is preliminary data.</text>
</comment>
<feature type="binding site" evidence="3">
    <location>
        <position position="6"/>
    </location>
    <ligand>
        <name>a divalent metal cation</name>
        <dbReference type="ChEBI" id="CHEBI:60240"/>
        <label>1</label>
    </ligand>
</feature>
<feature type="binding site" evidence="3">
    <location>
        <position position="147"/>
    </location>
    <ligand>
        <name>a divalent metal cation</name>
        <dbReference type="ChEBI" id="CHEBI:60240"/>
        <label>2</label>
    </ligand>
</feature>
<dbReference type="GO" id="GO:0004536">
    <property type="term" value="F:DNA nuclease activity"/>
    <property type="evidence" value="ECO:0007669"/>
    <property type="project" value="InterPro"/>
</dbReference>
<dbReference type="AlphaFoldDB" id="A0A1F5SKR1"/>
<dbReference type="STRING" id="1797994.A2227_04090"/>
<feature type="binding site" evidence="3">
    <location>
        <position position="105"/>
    </location>
    <ligand>
        <name>a divalent metal cation</name>
        <dbReference type="ChEBI" id="CHEBI:60240"/>
        <label>1</label>
    </ligand>
</feature>
<evidence type="ECO:0000313" key="4">
    <source>
        <dbReference type="EMBL" id="OGF27043.1"/>
    </source>
</evidence>
<evidence type="ECO:0000256" key="1">
    <source>
        <dbReference type="ARBA" id="ARBA00022723"/>
    </source>
</evidence>
<dbReference type="PIRSF" id="PIRSF005902">
    <property type="entry name" value="DNase_TatD"/>
    <property type="match status" value="1"/>
</dbReference>
<dbReference type="GO" id="GO:0005829">
    <property type="term" value="C:cytosol"/>
    <property type="evidence" value="ECO:0007669"/>
    <property type="project" value="TreeGrafter"/>
</dbReference>
<dbReference type="NCBIfam" id="TIGR00010">
    <property type="entry name" value="YchF/TatD family DNA exonuclease"/>
    <property type="match status" value="1"/>
</dbReference>
<feature type="binding site" evidence="3">
    <location>
        <position position="180"/>
    </location>
    <ligand>
        <name>a divalent metal cation</name>
        <dbReference type="ChEBI" id="CHEBI:60240"/>
        <label>2</label>
    </ligand>
</feature>
<dbReference type="FunFam" id="3.20.20.140:FF:000005">
    <property type="entry name" value="TatD family hydrolase"/>
    <property type="match status" value="1"/>
</dbReference>
<feature type="binding site" evidence="3">
    <location>
        <position position="228"/>
    </location>
    <ligand>
        <name>a divalent metal cation</name>
        <dbReference type="ChEBI" id="CHEBI:60240"/>
        <label>1</label>
    </ligand>
</feature>
<dbReference type="InterPro" id="IPR001130">
    <property type="entry name" value="TatD-like"/>
</dbReference>
<dbReference type="PANTHER" id="PTHR46124">
    <property type="entry name" value="D-AMINOACYL-TRNA DEACYLASE"/>
    <property type="match status" value="1"/>
</dbReference>
<dbReference type="SUPFAM" id="SSF51556">
    <property type="entry name" value="Metallo-dependent hydrolases"/>
    <property type="match status" value="1"/>
</dbReference>